<dbReference type="InterPro" id="IPR011761">
    <property type="entry name" value="ATP-grasp"/>
</dbReference>
<evidence type="ECO:0000256" key="5">
    <source>
        <dbReference type="ARBA" id="ARBA00023267"/>
    </source>
</evidence>
<dbReference type="InterPro" id="IPR050856">
    <property type="entry name" value="Biotin_carboxylase_complex"/>
</dbReference>
<dbReference type="SUPFAM" id="SSF51246">
    <property type="entry name" value="Rudiment single hybrid motif"/>
    <property type="match status" value="1"/>
</dbReference>
<dbReference type="Pfam" id="PF00364">
    <property type="entry name" value="Biotin_lipoyl"/>
    <property type="match status" value="1"/>
</dbReference>
<dbReference type="PROSITE" id="PS50975">
    <property type="entry name" value="ATP_GRASP"/>
    <property type="match status" value="1"/>
</dbReference>
<dbReference type="PROSITE" id="PS00188">
    <property type="entry name" value="BIOTIN"/>
    <property type="match status" value="1"/>
</dbReference>
<reference evidence="10 11" key="1">
    <citation type="submission" date="2020-09" db="EMBL/GenBank/DDBJ databases">
        <title>novel species in genus Nocardioides.</title>
        <authorList>
            <person name="Zhang G."/>
        </authorList>
    </citation>
    <scope>NUCLEOTIDE SEQUENCE [LARGE SCALE GENOMIC DNA]</scope>
    <source>
        <strain evidence="10 11">19197</strain>
    </source>
</reference>
<dbReference type="SUPFAM" id="SSF56059">
    <property type="entry name" value="Glutathione synthetase ATP-binding domain-like"/>
    <property type="match status" value="1"/>
</dbReference>
<dbReference type="CDD" id="cd06850">
    <property type="entry name" value="biotinyl_domain"/>
    <property type="match status" value="1"/>
</dbReference>
<dbReference type="PROSITE" id="PS50968">
    <property type="entry name" value="BIOTINYL_LIPOYL"/>
    <property type="match status" value="1"/>
</dbReference>
<dbReference type="RefSeq" id="WP_191201001.1">
    <property type="nucleotide sequence ID" value="NZ_BAAAPA010000001.1"/>
</dbReference>
<gene>
    <name evidence="10" type="ORF">IEZ25_18805</name>
</gene>
<dbReference type="InterPro" id="IPR016185">
    <property type="entry name" value="PreATP-grasp_dom_sf"/>
</dbReference>
<dbReference type="SUPFAM" id="SSF52440">
    <property type="entry name" value="PreATP-grasp domain"/>
    <property type="match status" value="1"/>
</dbReference>
<keyword evidence="2" id="KW-0436">Ligase</keyword>
<dbReference type="InterPro" id="IPR005482">
    <property type="entry name" value="Biotin_COase_C"/>
</dbReference>
<dbReference type="Pfam" id="PF00289">
    <property type="entry name" value="Biotin_carb_N"/>
    <property type="match status" value="1"/>
</dbReference>
<dbReference type="PROSITE" id="PS00867">
    <property type="entry name" value="CPSASE_2"/>
    <property type="match status" value="1"/>
</dbReference>
<dbReference type="SMART" id="SM00878">
    <property type="entry name" value="Biotin_carb_C"/>
    <property type="match status" value="1"/>
</dbReference>
<evidence type="ECO:0000259" key="8">
    <source>
        <dbReference type="PROSITE" id="PS50975"/>
    </source>
</evidence>
<dbReference type="InterPro" id="IPR011053">
    <property type="entry name" value="Single_hybrid_motif"/>
</dbReference>
<dbReference type="Pfam" id="PF02786">
    <property type="entry name" value="CPSase_L_D2"/>
    <property type="match status" value="1"/>
</dbReference>
<dbReference type="PANTHER" id="PTHR18866">
    <property type="entry name" value="CARBOXYLASE:PYRUVATE/ACETYL-COA/PROPIONYL-COA CARBOXYLASE"/>
    <property type="match status" value="1"/>
</dbReference>
<evidence type="ECO:0000259" key="9">
    <source>
        <dbReference type="PROSITE" id="PS50979"/>
    </source>
</evidence>
<dbReference type="InterPro" id="IPR011054">
    <property type="entry name" value="Rudment_hybrid_motif"/>
</dbReference>
<keyword evidence="4 6" id="KW-0067">ATP-binding</keyword>
<accession>A0ABR8MKX7</accession>
<evidence type="ECO:0000256" key="6">
    <source>
        <dbReference type="PROSITE-ProRule" id="PRU00409"/>
    </source>
</evidence>
<dbReference type="InterPro" id="IPR000089">
    <property type="entry name" value="Biotin_lipoyl"/>
</dbReference>
<dbReference type="PROSITE" id="PS50979">
    <property type="entry name" value="BC"/>
    <property type="match status" value="1"/>
</dbReference>
<evidence type="ECO:0000313" key="10">
    <source>
        <dbReference type="EMBL" id="MBD3916674.1"/>
    </source>
</evidence>
<dbReference type="Proteomes" id="UP000649289">
    <property type="component" value="Unassembled WGS sequence"/>
</dbReference>
<feature type="domain" description="ATP-grasp" evidence="8">
    <location>
        <begin position="120"/>
        <end position="306"/>
    </location>
</feature>
<evidence type="ECO:0000256" key="1">
    <source>
        <dbReference type="ARBA" id="ARBA00001953"/>
    </source>
</evidence>
<protein>
    <submittedName>
        <fullName evidence="10">ATP-grasp domain-containing protein</fullName>
    </submittedName>
</protein>
<dbReference type="InterPro" id="IPR001882">
    <property type="entry name" value="Biotin_BS"/>
</dbReference>
<keyword evidence="11" id="KW-1185">Reference proteome</keyword>
<evidence type="ECO:0000313" key="11">
    <source>
        <dbReference type="Proteomes" id="UP000649289"/>
    </source>
</evidence>
<dbReference type="Gene3D" id="2.40.50.100">
    <property type="match status" value="1"/>
</dbReference>
<dbReference type="InterPro" id="IPR005481">
    <property type="entry name" value="BC-like_N"/>
</dbReference>
<organism evidence="10 11">
    <name type="scientific">Nocardioides hwasunensis</name>
    <dbReference type="NCBI Taxonomy" id="397258"/>
    <lineage>
        <taxon>Bacteria</taxon>
        <taxon>Bacillati</taxon>
        <taxon>Actinomycetota</taxon>
        <taxon>Actinomycetes</taxon>
        <taxon>Propionibacteriales</taxon>
        <taxon>Nocardioidaceae</taxon>
        <taxon>Nocardioides</taxon>
    </lineage>
</organism>
<comment type="cofactor">
    <cofactor evidence="1">
        <name>biotin</name>
        <dbReference type="ChEBI" id="CHEBI:57586"/>
    </cofactor>
</comment>
<dbReference type="SUPFAM" id="SSF51230">
    <property type="entry name" value="Single hybrid motif"/>
    <property type="match status" value="1"/>
</dbReference>
<dbReference type="Gene3D" id="3.30.470.20">
    <property type="entry name" value="ATP-grasp fold, B domain"/>
    <property type="match status" value="1"/>
</dbReference>
<evidence type="ECO:0000256" key="3">
    <source>
        <dbReference type="ARBA" id="ARBA00022741"/>
    </source>
</evidence>
<dbReference type="InterPro" id="IPR005479">
    <property type="entry name" value="CPAse_ATP-bd"/>
</dbReference>
<name>A0ABR8MKX7_9ACTN</name>
<proteinExistence type="predicted"/>
<keyword evidence="3 6" id="KW-0547">Nucleotide-binding</keyword>
<dbReference type="PANTHER" id="PTHR18866:SF126">
    <property type="entry name" value="BIOTIN CARBOXYLASE"/>
    <property type="match status" value="1"/>
</dbReference>
<evidence type="ECO:0000259" key="7">
    <source>
        <dbReference type="PROSITE" id="PS50968"/>
    </source>
</evidence>
<evidence type="ECO:0000256" key="4">
    <source>
        <dbReference type="ARBA" id="ARBA00022840"/>
    </source>
</evidence>
<feature type="domain" description="Biotin carboxylation" evidence="9">
    <location>
        <begin position="1"/>
        <end position="439"/>
    </location>
</feature>
<comment type="caution">
    <text evidence="10">The sequence shown here is derived from an EMBL/GenBank/DDBJ whole genome shotgun (WGS) entry which is preliminary data.</text>
</comment>
<dbReference type="EMBL" id="JACXYY010000008">
    <property type="protein sequence ID" value="MBD3916674.1"/>
    <property type="molecule type" value="Genomic_DNA"/>
</dbReference>
<feature type="domain" description="Lipoyl-binding" evidence="7">
    <location>
        <begin position="564"/>
        <end position="639"/>
    </location>
</feature>
<evidence type="ECO:0000256" key="2">
    <source>
        <dbReference type="ARBA" id="ARBA00022598"/>
    </source>
</evidence>
<sequence>MIRRLLVANRGEIATRVFTTCRRLGIETVAVHSDADALLPYVALADHAVRLPGDAPADTYLRIDLVVEAARRSGADAVHPGYGFLSENADLARAVIDAGLTWVGPPPEAIEAMGDKVRAKEIAARAGVPVLSAPTAPTAGDLPLLVKASAGGGGRGMRIVRDLDRLDAEVGAARAEAASAFGNGTVFVEPYVESGRHVEVQVVAEENGAFVLGSRDCSVQRRHQKVVEEAPAPGLPSQTWDRMSEAADQLCVAIGYRGAGTVEFLYDAAADRFFFLEMNTRLQVEHPVTELHRGVDLVELQLAVAEGRGLPDVLPLRGGHAIEVRLYAEDAAYVPQSGRLVTFDLLADVEFGPLDRVGVRVDSGFASGTEVSTFYDAMLAKVMAWAPTREQAIRMLVGALRRARIHGVTTNRDQLVEILTDPVFIAGEMTTTWLESRPISAESPSDSRPGVVAGALMLAADHAARRTVQQGVPAAWRNVVSQPQRTTFEGHEPVEWWGTRDGFVVDGVAVLEVSPTHARLEVDGVSVRYDGLIDIEVRSATREVYVDGAGGSVRLREVPRFTDPADAVASGSLLAPMPGTVVRILADAGAQVVAGDPILVLEAMKMQHTVTAPHDGTVAEIDVEPGVQVASGQVLAVVETHPPAG</sequence>
<dbReference type="InterPro" id="IPR011764">
    <property type="entry name" value="Biotin_carboxylation_dom"/>
</dbReference>
<dbReference type="Pfam" id="PF02785">
    <property type="entry name" value="Biotin_carb_C"/>
    <property type="match status" value="1"/>
</dbReference>
<keyword evidence="5" id="KW-0092">Biotin</keyword>